<reference evidence="2" key="1">
    <citation type="journal article" date="2020" name="Phytopathology">
        <title>Genome sequence of the chestnut blight fungus Cryphonectria parasitica EP155: A fundamental resource for an archetypical invasive plant pathogen.</title>
        <authorList>
            <person name="Crouch J.A."/>
            <person name="Dawe A."/>
            <person name="Aerts A."/>
            <person name="Barry K."/>
            <person name="Churchill A.C.L."/>
            <person name="Grimwood J."/>
            <person name="Hillman B."/>
            <person name="Milgroom M.G."/>
            <person name="Pangilinan J."/>
            <person name="Smith M."/>
            <person name="Salamov A."/>
            <person name="Schmutz J."/>
            <person name="Yadav J."/>
            <person name="Grigoriev I.V."/>
            <person name="Nuss D."/>
        </authorList>
    </citation>
    <scope>NUCLEOTIDE SEQUENCE</scope>
    <source>
        <strain evidence="2">EP155</strain>
    </source>
</reference>
<dbReference type="EMBL" id="MU032346">
    <property type="protein sequence ID" value="KAF3766691.1"/>
    <property type="molecule type" value="Genomic_DNA"/>
</dbReference>
<evidence type="ECO:0000256" key="1">
    <source>
        <dbReference type="SAM" id="MobiDB-lite"/>
    </source>
</evidence>
<feature type="compositionally biased region" description="Polar residues" evidence="1">
    <location>
        <begin position="257"/>
        <end position="268"/>
    </location>
</feature>
<proteinExistence type="predicted"/>
<comment type="caution">
    <text evidence="2">The sequence shown here is derived from an EMBL/GenBank/DDBJ whole genome shotgun (WGS) entry which is preliminary data.</text>
</comment>
<feature type="compositionally biased region" description="Polar residues" evidence="1">
    <location>
        <begin position="276"/>
        <end position="293"/>
    </location>
</feature>
<accession>A0A9P4Y550</accession>
<protein>
    <submittedName>
        <fullName evidence="2">Uncharacterized protein</fullName>
    </submittedName>
</protein>
<dbReference type="GeneID" id="63837388"/>
<gene>
    <name evidence="2" type="ORF">M406DRAFT_327817</name>
</gene>
<evidence type="ECO:0000313" key="3">
    <source>
        <dbReference type="Proteomes" id="UP000803844"/>
    </source>
</evidence>
<dbReference type="Proteomes" id="UP000803844">
    <property type="component" value="Unassembled WGS sequence"/>
</dbReference>
<feature type="region of interest" description="Disordered" evidence="1">
    <location>
        <begin position="1"/>
        <end position="94"/>
    </location>
</feature>
<feature type="compositionally biased region" description="Low complexity" evidence="1">
    <location>
        <begin position="80"/>
        <end position="94"/>
    </location>
</feature>
<dbReference type="RefSeq" id="XP_040777652.1">
    <property type="nucleotide sequence ID" value="XM_040920259.1"/>
</dbReference>
<keyword evidence="3" id="KW-1185">Reference proteome</keyword>
<organism evidence="2 3">
    <name type="scientific">Cryphonectria parasitica (strain ATCC 38755 / EP155)</name>
    <dbReference type="NCBI Taxonomy" id="660469"/>
    <lineage>
        <taxon>Eukaryota</taxon>
        <taxon>Fungi</taxon>
        <taxon>Dikarya</taxon>
        <taxon>Ascomycota</taxon>
        <taxon>Pezizomycotina</taxon>
        <taxon>Sordariomycetes</taxon>
        <taxon>Sordariomycetidae</taxon>
        <taxon>Diaporthales</taxon>
        <taxon>Cryphonectriaceae</taxon>
        <taxon>Cryphonectria-Endothia species complex</taxon>
        <taxon>Cryphonectria</taxon>
    </lineage>
</organism>
<dbReference type="AlphaFoldDB" id="A0A9P4Y550"/>
<feature type="compositionally biased region" description="Basic and acidic residues" evidence="1">
    <location>
        <begin position="43"/>
        <end position="53"/>
    </location>
</feature>
<name>A0A9P4Y550_CRYP1</name>
<sequence>MGRSKIKASLSMAGSRLHHGDNSGFNIGPRRPRIPAIASVGRGELERSRDKSFKVQSQDAPSPEEDAQPQWAASKVKIASPTHSSSSSSVSLTSDNKNLDVRAIPLDIVPQAVYRVPGPRLGELINDPKKILNLAADKIIVDEHTDETIRMHMLEVLPTGTLTSRRVSMLVADGIRVCLMIWNESMFSDRPFWDRVGSSRGWLRHLGPTISRSFFLKLCVLYECGSRRTPNNNMMRMIAQLRSKFFVENKRDLDTYRVSTGSSTNRSHGLQPPSVPLSSRQGPTVPPTNSSRGVQGASGFHANLPIRLARPRPSG</sequence>
<evidence type="ECO:0000313" key="2">
    <source>
        <dbReference type="EMBL" id="KAF3766691.1"/>
    </source>
</evidence>
<feature type="region of interest" description="Disordered" evidence="1">
    <location>
        <begin position="257"/>
        <end position="315"/>
    </location>
</feature>